<name>A0A5R8Q9D4_9FIRM</name>
<evidence type="ECO:0000313" key="1">
    <source>
        <dbReference type="EMBL" id="TLG72037.1"/>
    </source>
</evidence>
<reference evidence="1 2" key="1">
    <citation type="submission" date="2019-05" db="EMBL/GenBank/DDBJ databases">
        <title>Culicoidintestinum kansasii gen. nov., sp. nov. from the gastrointestinal tract of the biting midge, Culicoides sonorensis.</title>
        <authorList>
            <person name="Neupane S."/>
            <person name="Ghosh A."/>
            <person name="Gunther S."/>
            <person name="Martin K."/>
            <person name="Zurek L."/>
        </authorList>
    </citation>
    <scope>NUCLEOTIDE SEQUENCE [LARGE SCALE GENOMIC DNA]</scope>
    <source>
        <strain evidence="1 2">CS-1</strain>
    </source>
</reference>
<dbReference type="Proteomes" id="UP000306912">
    <property type="component" value="Unassembled WGS sequence"/>
</dbReference>
<dbReference type="RefSeq" id="WP_138191715.1">
    <property type="nucleotide sequence ID" value="NZ_VBWP01000009.1"/>
</dbReference>
<dbReference type="AlphaFoldDB" id="A0A5R8Q9D4"/>
<evidence type="ECO:0000313" key="2">
    <source>
        <dbReference type="Proteomes" id="UP000306912"/>
    </source>
</evidence>
<protein>
    <submittedName>
        <fullName evidence="1">Uncharacterized protein</fullName>
    </submittedName>
</protein>
<gene>
    <name evidence="1" type="ORF">FEZ08_09395</name>
</gene>
<dbReference type="OrthoDB" id="2316065at2"/>
<accession>A0A5R8Q9D4</accession>
<keyword evidence="2" id="KW-1185">Reference proteome</keyword>
<comment type="caution">
    <text evidence="1">The sequence shown here is derived from an EMBL/GenBank/DDBJ whole genome shotgun (WGS) entry which is preliminary data.</text>
</comment>
<proteinExistence type="predicted"/>
<dbReference type="EMBL" id="VBWP01000009">
    <property type="protein sequence ID" value="TLG72037.1"/>
    <property type="molecule type" value="Genomic_DNA"/>
</dbReference>
<sequence length="179" mass="21255">MAKKKKVKNNRTAHKSVSNTTMPPKDEVVVISTKNFSFESVKVDRFSNYLKDSAQFTQVMNTLFYKILQEVQLYNFKQWLSGNDKSNYYHFHRVEGKELEIVRKIILKYNTKRVIDFEFDEIYQCGVDSLRVFFIKDNPNIMSLLFLDPHHLVCPSKNYNQNDTNKYSFCMLHLERGQC</sequence>
<dbReference type="InParanoid" id="A0A5R8Q9D4"/>
<organism evidence="1 2">
    <name type="scientific">Culicoidibacter larvae</name>
    <dbReference type="NCBI Taxonomy" id="2579976"/>
    <lineage>
        <taxon>Bacteria</taxon>
        <taxon>Bacillati</taxon>
        <taxon>Bacillota</taxon>
        <taxon>Culicoidibacteria</taxon>
        <taxon>Culicoidibacterales</taxon>
        <taxon>Culicoidibacteraceae</taxon>
        <taxon>Culicoidibacter</taxon>
    </lineage>
</organism>